<evidence type="ECO:0000313" key="2">
    <source>
        <dbReference type="Proteomes" id="UP000544331"/>
    </source>
</evidence>
<organism evidence="1 2">
    <name type="scientific">Fusarium mundagurra</name>
    <dbReference type="NCBI Taxonomy" id="1567541"/>
    <lineage>
        <taxon>Eukaryota</taxon>
        <taxon>Fungi</taxon>
        <taxon>Dikarya</taxon>
        <taxon>Ascomycota</taxon>
        <taxon>Pezizomycotina</taxon>
        <taxon>Sordariomycetes</taxon>
        <taxon>Hypocreomycetidae</taxon>
        <taxon>Hypocreales</taxon>
        <taxon>Nectriaceae</taxon>
        <taxon>Fusarium</taxon>
        <taxon>Fusarium fujikuroi species complex</taxon>
    </lineage>
</organism>
<proteinExistence type="predicted"/>
<protein>
    <submittedName>
        <fullName evidence="1">Uncharacterized protein</fullName>
    </submittedName>
</protein>
<dbReference type="EMBL" id="JAAOAN010000129">
    <property type="protein sequence ID" value="KAF5720616.1"/>
    <property type="molecule type" value="Genomic_DNA"/>
</dbReference>
<name>A0A8H5YZV9_9HYPO</name>
<evidence type="ECO:0000313" key="1">
    <source>
        <dbReference type="EMBL" id="KAF5720616.1"/>
    </source>
</evidence>
<dbReference type="OrthoDB" id="4988584at2759"/>
<keyword evidence="2" id="KW-1185">Reference proteome</keyword>
<comment type="caution">
    <text evidence="1">The sequence shown here is derived from an EMBL/GenBank/DDBJ whole genome shotgun (WGS) entry which is preliminary data.</text>
</comment>
<dbReference type="AlphaFoldDB" id="A0A8H5YZV9"/>
<gene>
    <name evidence="1" type="ORF">FMUND_4104</name>
</gene>
<dbReference type="Proteomes" id="UP000544331">
    <property type="component" value="Unassembled WGS sequence"/>
</dbReference>
<sequence>MPTHRHHKALASGRVSPAMKLGPSTLIVRKDHTKWECNEKAGKNEKGEPIECQEVMKMSERVCTKCWCIRRVGAAAMTEDETYLGMLISITKGINEWWEYFPELQECQIDNLLTRYRNMPWDGYTPEVRSDHTHWRCSKLTNGNICDGKTPMAGKECEDCGAERGIRSIALTSDDRMLGMLASIDTDGTELWFYNAPYPRR</sequence>
<accession>A0A8H5YZV9</accession>
<reference evidence="1 2" key="1">
    <citation type="submission" date="2020-05" db="EMBL/GenBank/DDBJ databases">
        <title>Identification and distribution of gene clusters putatively required for synthesis of sphingolipid metabolism inhibitors in phylogenetically diverse species of the filamentous fungus Fusarium.</title>
        <authorList>
            <person name="Kim H.-S."/>
            <person name="Busman M."/>
            <person name="Brown D.W."/>
            <person name="Divon H."/>
            <person name="Uhlig S."/>
            <person name="Proctor R.H."/>
        </authorList>
    </citation>
    <scope>NUCLEOTIDE SEQUENCE [LARGE SCALE GENOMIC DNA]</scope>
    <source>
        <strain evidence="1 2">NRRL 66235</strain>
    </source>
</reference>